<keyword evidence="3 7" id="KW-0862">Zinc</keyword>
<evidence type="ECO:0000256" key="8">
    <source>
        <dbReference type="PIRSR" id="PIRSR602481-2"/>
    </source>
</evidence>
<dbReference type="InterPro" id="IPR002481">
    <property type="entry name" value="FUR"/>
</dbReference>
<dbReference type="GeneID" id="93072763"/>
<keyword evidence="8" id="KW-0408">Iron</keyword>
<protein>
    <submittedName>
        <fullName evidence="10">Ferric uptake regulator, Fur family</fullName>
    </submittedName>
    <submittedName>
        <fullName evidence="9">Fur family transcriptional regulator</fullName>
    </submittedName>
</protein>
<dbReference type="CDD" id="cd07153">
    <property type="entry name" value="Fur_like"/>
    <property type="match status" value="1"/>
</dbReference>
<dbReference type="InterPro" id="IPR036388">
    <property type="entry name" value="WH-like_DNA-bd_sf"/>
</dbReference>
<dbReference type="EMBL" id="CP009268">
    <property type="protein sequence ID" value="AJA50624.1"/>
    <property type="molecule type" value="Genomic_DNA"/>
</dbReference>
<evidence type="ECO:0000313" key="9">
    <source>
        <dbReference type="EMBL" id="AJA50624.1"/>
    </source>
</evidence>
<name>A0A0H3IYP6_CLOPA</name>
<dbReference type="SUPFAM" id="SSF46785">
    <property type="entry name" value="Winged helix' DNA-binding domain"/>
    <property type="match status" value="1"/>
</dbReference>
<keyword evidence="7" id="KW-0479">Metal-binding</keyword>
<evidence type="ECO:0000313" key="10">
    <source>
        <dbReference type="EMBL" id="KRU13364.1"/>
    </source>
</evidence>
<evidence type="ECO:0000256" key="6">
    <source>
        <dbReference type="ARBA" id="ARBA00023163"/>
    </source>
</evidence>
<feature type="binding site" evidence="7">
    <location>
        <position position="98"/>
    </location>
    <ligand>
        <name>Zn(2+)</name>
        <dbReference type="ChEBI" id="CHEBI:29105"/>
    </ligand>
</feature>
<dbReference type="PANTHER" id="PTHR33202">
    <property type="entry name" value="ZINC UPTAKE REGULATION PROTEIN"/>
    <property type="match status" value="1"/>
</dbReference>
<keyword evidence="6" id="KW-0804">Transcription</keyword>
<reference evidence="10 11" key="3">
    <citation type="journal article" name="Genome Announc.">
        <title>Improved Draft Genome Sequence of Clostridium pasteurianum Strain ATCC 6013 (DSM 525) Using a Hybrid Next-Generation Sequencing Approach.</title>
        <authorList>
            <person name="Pyne M.E."/>
            <person name="Utturkar S."/>
            <person name="Brown S.D."/>
            <person name="Moo-Young M."/>
            <person name="Chung D.A."/>
            <person name="Chou C.P."/>
        </authorList>
    </citation>
    <scope>NUCLEOTIDE SEQUENCE [LARGE SCALE GENOMIC DNA]</scope>
    <source>
        <strain evidence="10 11">ATCC 6013</strain>
    </source>
</reference>
<dbReference type="Gene3D" id="1.10.10.10">
    <property type="entry name" value="Winged helix-like DNA-binding domain superfamily/Winged helix DNA-binding domain"/>
    <property type="match status" value="1"/>
</dbReference>
<comment type="cofactor">
    <cofactor evidence="8">
        <name>Mn(2+)</name>
        <dbReference type="ChEBI" id="CHEBI:29035"/>
    </cofactor>
    <cofactor evidence="8">
        <name>Fe(2+)</name>
        <dbReference type="ChEBI" id="CHEBI:29033"/>
    </cofactor>
    <text evidence="8">Binds 1 Mn(2+) or Fe(2+) ion per subunit.</text>
</comment>
<dbReference type="AlphaFoldDB" id="A0A0H3IYP6"/>
<feature type="binding site" evidence="7">
    <location>
        <position position="145"/>
    </location>
    <ligand>
        <name>Zn(2+)</name>
        <dbReference type="ChEBI" id="CHEBI:29105"/>
    </ligand>
</feature>
<dbReference type="GO" id="GO:0045892">
    <property type="term" value="P:negative regulation of DNA-templated transcription"/>
    <property type="evidence" value="ECO:0007669"/>
    <property type="project" value="TreeGrafter"/>
</dbReference>
<dbReference type="KEGG" id="cpae:CPAST_c05360"/>
<feature type="binding site" evidence="8">
    <location>
        <position position="117"/>
    </location>
    <ligand>
        <name>Fe cation</name>
        <dbReference type="ChEBI" id="CHEBI:24875"/>
    </ligand>
</feature>
<sequence length="159" mass="18577">MYTIDDIDYIRSKLKNNGYKLTRQRFQIINVINKNKKHMSIDEIYSKVKRKNIGLSTVYRNVIILEKVGILKCINISNSNYYEIECTGEHKVHVHAQCTECNKLIDIDESKLFKNWEIIMGKMEQNYNITVDSISMVVSSVCNKCSDSSDTWQDQIINK</sequence>
<dbReference type="GO" id="GO:0003700">
    <property type="term" value="F:DNA-binding transcription factor activity"/>
    <property type="evidence" value="ECO:0007669"/>
    <property type="project" value="InterPro"/>
</dbReference>
<keyword evidence="2" id="KW-0678">Repressor</keyword>
<accession>A0A0H3IYP6</accession>
<dbReference type="GO" id="GO:0008270">
    <property type="term" value="F:zinc ion binding"/>
    <property type="evidence" value="ECO:0007669"/>
    <property type="project" value="TreeGrafter"/>
</dbReference>
<evidence type="ECO:0000256" key="5">
    <source>
        <dbReference type="ARBA" id="ARBA00023125"/>
    </source>
</evidence>
<keyword evidence="12" id="KW-1185">Reference proteome</keyword>
<evidence type="ECO:0000256" key="2">
    <source>
        <dbReference type="ARBA" id="ARBA00022491"/>
    </source>
</evidence>
<evidence type="ECO:0000313" key="11">
    <source>
        <dbReference type="Proteomes" id="UP000028042"/>
    </source>
</evidence>
<evidence type="ECO:0000256" key="7">
    <source>
        <dbReference type="PIRSR" id="PIRSR602481-1"/>
    </source>
</evidence>
<dbReference type="RefSeq" id="WP_004455226.1">
    <property type="nucleotide sequence ID" value="NZ_ANZB01000001.1"/>
</dbReference>
<feature type="binding site" evidence="7">
    <location>
        <position position="142"/>
    </location>
    <ligand>
        <name>Zn(2+)</name>
        <dbReference type="ChEBI" id="CHEBI:29105"/>
    </ligand>
</feature>
<dbReference type="eggNOG" id="COG0735">
    <property type="taxonomic scope" value="Bacteria"/>
</dbReference>
<keyword evidence="4" id="KW-0805">Transcription regulation</keyword>
<reference evidence="10" key="2">
    <citation type="submission" date="2015-10" db="EMBL/GenBank/DDBJ databases">
        <title>Improved Draft Genome Sequence of Clostridium pasteurianum Strain ATCC 6013 (DSM 525) Using a Hybrid Next-Generation Sequencing Approach.</title>
        <authorList>
            <person name="Pyne M.E."/>
            <person name="Utturkar S.M."/>
            <person name="Brown S.D."/>
            <person name="Moo-Young M."/>
            <person name="Chung D.A."/>
            <person name="Chou P.C."/>
        </authorList>
    </citation>
    <scope>NUCLEOTIDE SEQUENCE</scope>
    <source>
        <strain evidence="10">ATCC 6013</strain>
    </source>
</reference>
<comment type="similarity">
    <text evidence="1">Belongs to the Fur family.</text>
</comment>
<dbReference type="Proteomes" id="UP000030905">
    <property type="component" value="Chromosome"/>
</dbReference>
<comment type="cofactor">
    <cofactor evidence="7">
        <name>Zn(2+)</name>
        <dbReference type="ChEBI" id="CHEBI:29105"/>
    </cofactor>
    <text evidence="7">Binds 1 zinc ion per subunit.</text>
</comment>
<dbReference type="Pfam" id="PF01475">
    <property type="entry name" value="FUR"/>
    <property type="match status" value="1"/>
</dbReference>
<evidence type="ECO:0000256" key="3">
    <source>
        <dbReference type="ARBA" id="ARBA00022833"/>
    </source>
</evidence>
<dbReference type="GO" id="GO:0000976">
    <property type="term" value="F:transcription cis-regulatory region binding"/>
    <property type="evidence" value="ECO:0007669"/>
    <property type="project" value="TreeGrafter"/>
</dbReference>
<dbReference type="EMBL" id="JPGY02000001">
    <property type="protein sequence ID" value="KRU13364.1"/>
    <property type="molecule type" value="Genomic_DNA"/>
</dbReference>
<dbReference type="PANTHER" id="PTHR33202:SF7">
    <property type="entry name" value="FERRIC UPTAKE REGULATION PROTEIN"/>
    <property type="match status" value="1"/>
</dbReference>
<feature type="binding site" evidence="7">
    <location>
        <position position="101"/>
    </location>
    <ligand>
        <name>Zn(2+)</name>
        <dbReference type="ChEBI" id="CHEBI:29105"/>
    </ligand>
</feature>
<reference evidence="9 12" key="1">
    <citation type="journal article" date="2015" name="Genome Announc.">
        <title>Complete Genome Sequence of the Nitrogen-Fixing and Solvent-Producing Clostridium pasteurianum DSM 525.</title>
        <authorList>
            <person name="Poehlein A."/>
            <person name="Grosse-Honebrink A."/>
            <person name="Zhang Y."/>
            <person name="Minton N.P."/>
            <person name="Daniel R."/>
        </authorList>
    </citation>
    <scope>NUCLEOTIDE SEQUENCE [LARGE SCALE GENOMIC DNA]</scope>
    <source>
        <strain evidence="9">DSM 525</strain>
        <strain evidence="12">DSM 525 / ATCC 6013</strain>
    </source>
</reference>
<dbReference type="Proteomes" id="UP000028042">
    <property type="component" value="Unassembled WGS sequence"/>
</dbReference>
<dbReference type="PATRIC" id="fig|1262449.3.peg.433"/>
<dbReference type="GO" id="GO:1900376">
    <property type="term" value="P:regulation of secondary metabolite biosynthetic process"/>
    <property type="evidence" value="ECO:0007669"/>
    <property type="project" value="TreeGrafter"/>
</dbReference>
<evidence type="ECO:0000313" key="12">
    <source>
        <dbReference type="Proteomes" id="UP000030905"/>
    </source>
</evidence>
<keyword evidence="5" id="KW-0238">DNA-binding</keyword>
<evidence type="ECO:0000256" key="1">
    <source>
        <dbReference type="ARBA" id="ARBA00007957"/>
    </source>
</evidence>
<gene>
    <name evidence="9" type="ORF">CLPA_c05360</name>
    <name evidence="10" type="ORF">CP6013_02612</name>
</gene>
<dbReference type="Gene3D" id="3.30.1490.190">
    <property type="match status" value="1"/>
</dbReference>
<dbReference type="InterPro" id="IPR036390">
    <property type="entry name" value="WH_DNA-bd_sf"/>
</dbReference>
<dbReference type="KEGG" id="cpat:CLPA_c05360"/>
<dbReference type="SMR" id="A0A0H3IYP6"/>
<proteinExistence type="inferred from homology"/>
<dbReference type="InterPro" id="IPR043135">
    <property type="entry name" value="Fur_C"/>
</dbReference>
<organism evidence="9 12">
    <name type="scientific">Clostridium pasteurianum DSM 525 = ATCC 6013</name>
    <dbReference type="NCBI Taxonomy" id="1262449"/>
    <lineage>
        <taxon>Bacteria</taxon>
        <taxon>Bacillati</taxon>
        <taxon>Bacillota</taxon>
        <taxon>Clostridia</taxon>
        <taxon>Eubacteriales</taxon>
        <taxon>Clostridiaceae</taxon>
        <taxon>Clostridium</taxon>
    </lineage>
</organism>
<evidence type="ECO:0000256" key="4">
    <source>
        <dbReference type="ARBA" id="ARBA00023015"/>
    </source>
</evidence>